<reference evidence="4 5" key="1">
    <citation type="submission" date="2022-09" db="EMBL/GenBank/DDBJ databases">
        <title>Intensive care unit water sources are persistently colonized with multi-drug resistant bacteria and are the site of extensive horizontal gene transfer of antibiotic resistance genes.</title>
        <authorList>
            <person name="Diorio-Toth L."/>
        </authorList>
    </citation>
    <scope>NUCLEOTIDE SEQUENCE [LARGE SCALE GENOMIC DNA]</scope>
    <source>
        <strain evidence="4 5">GD03967</strain>
    </source>
</reference>
<evidence type="ECO:0000259" key="3">
    <source>
        <dbReference type="Pfam" id="PF02826"/>
    </source>
</evidence>
<proteinExistence type="predicted"/>
<dbReference type="CDD" id="cd05300">
    <property type="entry name" value="2-Hacid_dh_1"/>
    <property type="match status" value="1"/>
</dbReference>
<evidence type="ECO:0000313" key="5">
    <source>
        <dbReference type="Proteomes" id="UP001158644"/>
    </source>
</evidence>
<accession>A0ABD4YSJ6</accession>
<dbReference type="EMBL" id="JAOBZK010000009">
    <property type="protein sequence ID" value="MDH1178211.1"/>
    <property type="molecule type" value="Genomic_DNA"/>
</dbReference>
<dbReference type="InterPro" id="IPR036291">
    <property type="entry name" value="NAD(P)-bd_dom_sf"/>
</dbReference>
<dbReference type="GO" id="GO:0016491">
    <property type="term" value="F:oxidoreductase activity"/>
    <property type="evidence" value="ECO:0007669"/>
    <property type="project" value="UniProtKB-KW"/>
</dbReference>
<dbReference type="SUPFAM" id="SSF51735">
    <property type="entry name" value="NAD(P)-binding Rossmann-fold domains"/>
    <property type="match status" value="1"/>
</dbReference>
<name>A0ABD4YSJ6_9BURK</name>
<organism evidence="4 5">
    <name type="scientific">Achromobacter mucicolens</name>
    <dbReference type="NCBI Taxonomy" id="1389922"/>
    <lineage>
        <taxon>Bacteria</taxon>
        <taxon>Pseudomonadati</taxon>
        <taxon>Pseudomonadota</taxon>
        <taxon>Betaproteobacteria</taxon>
        <taxon>Burkholderiales</taxon>
        <taxon>Alcaligenaceae</taxon>
        <taxon>Achromobacter</taxon>
    </lineage>
</organism>
<dbReference type="AlphaFoldDB" id="A0ABD4YSJ6"/>
<dbReference type="PANTHER" id="PTHR43333:SF1">
    <property type="entry name" value="D-ISOMER SPECIFIC 2-HYDROXYACID DEHYDROGENASE NAD-BINDING DOMAIN-CONTAINING PROTEIN"/>
    <property type="match status" value="1"/>
</dbReference>
<protein>
    <submittedName>
        <fullName evidence="4">D-2-hydroxyacid dehydrogenase</fullName>
    </submittedName>
</protein>
<dbReference type="RefSeq" id="WP_279990578.1">
    <property type="nucleotide sequence ID" value="NZ_JAOBZK010000009.1"/>
</dbReference>
<dbReference type="Pfam" id="PF02826">
    <property type="entry name" value="2-Hacid_dh_C"/>
    <property type="match status" value="1"/>
</dbReference>
<gene>
    <name evidence="4" type="ORF">N5C72_09000</name>
</gene>
<dbReference type="InterPro" id="IPR006140">
    <property type="entry name" value="D-isomer_DH_NAD-bd"/>
</dbReference>
<dbReference type="Gene3D" id="3.40.50.720">
    <property type="entry name" value="NAD(P)-binding Rossmann-like Domain"/>
    <property type="match status" value="2"/>
</dbReference>
<evidence type="ECO:0000256" key="1">
    <source>
        <dbReference type="ARBA" id="ARBA00023002"/>
    </source>
</evidence>
<comment type="caution">
    <text evidence="4">The sequence shown here is derived from an EMBL/GenBank/DDBJ whole genome shotgun (WGS) entry which is preliminary data.</text>
</comment>
<dbReference type="SUPFAM" id="SSF52283">
    <property type="entry name" value="Formate/glycerate dehydrogenase catalytic domain-like"/>
    <property type="match status" value="1"/>
</dbReference>
<evidence type="ECO:0000256" key="2">
    <source>
        <dbReference type="ARBA" id="ARBA00023027"/>
    </source>
</evidence>
<dbReference type="PANTHER" id="PTHR43333">
    <property type="entry name" value="2-HACID_DH_C DOMAIN-CONTAINING PROTEIN"/>
    <property type="match status" value="1"/>
</dbReference>
<sequence length="324" mass="35021">MSTPQPLRILMSASTRDRIGDAISQALDGRPFEAVIAAQTHGNEPADVDVAFISRDVTGLSTKHRVLEPLEAFYVTLRRSPKLAWVHVHSAGADRPIFGELKARGVRVTTSSGANAQVVAQTALAAILSLAREFPRLFDAQRARTWTPLIGGLLPRDLAGQTAVIVGWGPIGQTLAGYLRMLGLNVIAVRSAAAPPADGVETYAFEDLARIAGRADWLVLACPLSDRTRGLVNARVLAAMAPHARLVNVARGEIVAEAELIEALRAKTLAGAYLDVFEHEPLDAESPLWTLPNAFVTPHSAGHSDGNEARVDRIFLDYLRQWRQ</sequence>
<dbReference type="Proteomes" id="UP001158644">
    <property type="component" value="Unassembled WGS sequence"/>
</dbReference>
<keyword evidence="1" id="KW-0560">Oxidoreductase</keyword>
<evidence type="ECO:0000313" key="4">
    <source>
        <dbReference type="EMBL" id="MDH1178211.1"/>
    </source>
</evidence>
<feature type="domain" description="D-isomer specific 2-hydroxyacid dehydrogenase NAD-binding" evidence="3">
    <location>
        <begin position="124"/>
        <end position="301"/>
    </location>
</feature>
<keyword evidence="2" id="KW-0520">NAD</keyword>